<keyword evidence="8 12" id="KW-0479">Metal-binding</keyword>
<evidence type="ECO:0000256" key="1">
    <source>
        <dbReference type="ARBA" id="ARBA00002347"/>
    </source>
</evidence>
<dbReference type="HAMAP" id="MF_00594">
    <property type="entry name" value="Cytc_PetJ"/>
    <property type="match status" value="1"/>
</dbReference>
<evidence type="ECO:0000259" key="13">
    <source>
        <dbReference type="PROSITE" id="PS51007"/>
    </source>
</evidence>
<sequence>MAVSHEQGAKLFTQNCAACHAGGGNLVNAQKTLKKEALEKYDMYSKEAIVYQVTNGKNAMPAFGKRLSSEQIEQLAEYVLAQADKGW</sequence>
<dbReference type="AlphaFoldDB" id="A0A8J7JRI4"/>
<dbReference type="InterPro" id="IPR008168">
    <property type="entry name" value="Cyt_C_IC"/>
</dbReference>
<evidence type="ECO:0000256" key="10">
    <source>
        <dbReference type="ARBA" id="ARBA00023004"/>
    </source>
</evidence>
<dbReference type="GO" id="GO:0005506">
    <property type="term" value="F:iron ion binding"/>
    <property type="evidence" value="ECO:0007669"/>
    <property type="project" value="InterPro"/>
</dbReference>
<evidence type="ECO:0000256" key="12">
    <source>
        <dbReference type="HAMAP-Rule" id="MF_00594"/>
    </source>
</evidence>
<feature type="binding site" description="axial binding residue" evidence="12">
    <location>
        <position position="60"/>
    </location>
    <ligand>
        <name>heme c</name>
        <dbReference type="ChEBI" id="CHEBI:61717"/>
    </ligand>
    <ligandPart>
        <name>Fe</name>
        <dbReference type="ChEBI" id="CHEBI:18248"/>
    </ligandPart>
</feature>
<accession>A0A8J7JRI4</accession>
<dbReference type="GO" id="GO:0020037">
    <property type="term" value="F:heme binding"/>
    <property type="evidence" value="ECO:0007669"/>
    <property type="project" value="InterPro"/>
</dbReference>
<dbReference type="FunFam" id="1.10.760.10:FF:000038">
    <property type="entry name" value="Cytochrome c6"/>
    <property type="match status" value="1"/>
</dbReference>
<feature type="binding site" description="covalent" evidence="12">
    <location>
        <position position="19"/>
    </location>
    <ligand>
        <name>heme c</name>
        <dbReference type="ChEBI" id="CHEBI:61717"/>
    </ligand>
</feature>
<dbReference type="EMBL" id="JADEWL010000003">
    <property type="protein sequence ID" value="MBE9211364.1"/>
    <property type="molecule type" value="Genomic_DNA"/>
</dbReference>
<proteinExistence type="inferred from homology"/>
<dbReference type="GO" id="GO:0015979">
    <property type="term" value="P:photosynthesis"/>
    <property type="evidence" value="ECO:0007669"/>
    <property type="project" value="UniProtKB-UniRule"/>
</dbReference>
<dbReference type="NCBIfam" id="NF045930">
    <property type="entry name" value="Cytc6PetJCyano"/>
    <property type="match status" value="1"/>
</dbReference>
<evidence type="ECO:0000256" key="11">
    <source>
        <dbReference type="ARBA" id="ARBA00023078"/>
    </source>
</evidence>
<dbReference type="Proteomes" id="UP000620559">
    <property type="component" value="Unassembled WGS sequence"/>
</dbReference>
<dbReference type="Gene3D" id="1.10.760.10">
    <property type="entry name" value="Cytochrome c-like domain"/>
    <property type="match status" value="1"/>
</dbReference>
<keyword evidence="6 12" id="KW-0602">Photosynthesis</keyword>
<evidence type="ECO:0000256" key="2">
    <source>
        <dbReference type="ARBA" id="ARBA00004518"/>
    </source>
</evidence>
<keyword evidence="11 12" id="KW-0793">Thylakoid</keyword>
<evidence type="ECO:0000256" key="6">
    <source>
        <dbReference type="ARBA" id="ARBA00022531"/>
    </source>
</evidence>
<feature type="domain" description="Cytochrome c" evidence="13">
    <location>
        <begin position="3"/>
        <end position="83"/>
    </location>
</feature>
<dbReference type="PANTHER" id="PTHR34688:SF2">
    <property type="entry name" value="CYTOCHROME C6, CHLOROPLASTIC"/>
    <property type="match status" value="1"/>
</dbReference>
<protein>
    <recommendedName>
        <fullName evidence="4 12">Cytochrome c6</fullName>
    </recommendedName>
    <alternativeName>
        <fullName evidence="12">Cytochrome c-553</fullName>
    </alternativeName>
    <alternativeName>
        <fullName evidence="12">Cytochrome c553</fullName>
    </alternativeName>
    <alternativeName>
        <fullName evidence="12">Soluble cytochrome f</fullName>
    </alternativeName>
</protein>
<comment type="PTM">
    <text evidence="12">Binds 1 heme c group per subunit.</text>
</comment>
<dbReference type="GO" id="GO:0009055">
    <property type="term" value="F:electron transfer activity"/>
    <property type="evidence" value="ECO:0007669"/>
    <property type="project" value="UniProtKB-UniRule"/>
</dbReference>
<evidence type="ECO:0000256" key="9">
    <source>
        <dbReference type="ARBA" id="ARBA00022982"/>
    </source>
</evidence>
<evidence type="ECO:0000256" key="3">
    <source>
        <dbReference type="ARBA" id="ARBA00009650"/>
    </source>
</evidence>
<keyword evidence="15" id="KW-1185">Reference proteome</keyword>
<dbReference type="PROSITE" id="PS51007">
    <property type="entry name" value="CYTC"/>
    <property type="match status" value="1"/>
</dbReference>
<comment type="subcellular location">
    <subcellularLocation>
        <location evidence="2 12">Cellular thylakoid lumen</location>
    </subcellularLocation>
</comment>
<keyword evidence="5 12" id="KW-0813">Transport</keyword>
<keyword evidence="7 12" id="KW-0349">Heme</keyword>
<evidence type="ECO:0000313" key="14">
    <source>
        <dbReference type="EMBL" id="MBE9211364.1"/>
    </source>
</evidence>
<keyword evidence="10 12" id="KW-0408">Iron</keyword>
<evidence type="ECO:0000256" key="5">
    <source>
        <dbReference type="ARBA" id="ARBA00022448"/>
    </source>
</evidence>
<feature type="binding site" description="covalent" evidence="12">
    <location>
        <position position="16"/>
    </location>
    <ligand>
        <name>heme c</name>
        <dbReference type="ChEBI" id="CHEBI:61717"/>
    </ligand>
</feature>
<dbReference type="PRINTS" id="PR00605">
    <property type="entry name" value="CYTCHROMECIC"/>
</dbReference>
<dbReference type="InterPro" id="IPR036909">
    <property type="entry name" value="Cyt_c-like_dom_sf"/>
</dbReference>
<organism evidence="14 15">
    <name type="scientific">Plectonema cf. radiosum LEGE 06105</name>
    <dbReference type="NCBI Taxonomy" id="945769"/>
    <lineage>
        <taxon>Bacteria</taxon>
        <taxon>Bacillati</taxon>
        <taxon>Cyanobacteriota</taxon>
        <taxon>Cyanophyceae</taxon>
        <taxon>Oscillatoriophycideae</taxon>
        <taxon>Oscillatoriales</taxon>
        <taxon>Microcoleaceae</taxon>
        <taxon>Plectonema</taxon>
    </lineage>
</organism>
<reference evidence="14" key="1">
    <citation type="submission" date="2020-10" db="EMBL/GenBank/DDBJ databases">
        <authorList>
            <person name="Castelo-Branco R."/>
            <person name="Eusebio N."/>
            <person name="Adriana R."/>
            <person name="Vieira A."/>
            <person name="Brugerolle De Fraissinette N."/>
            <person name="Rezende De Castro R."/>
            <person name="Schneider M.P."/>
            <person name="Vasconcelos V."/>
            <person name="Leao P.N."/>
        </authorList>
    </citation>
    <scope>NUCLEOTIDE SEQUENCE</scope>
    <source>
        <strain evidence="14">LEGE 06105</strain>
    </source>
</reference>
<evidence type="ECO:0000256" key="4">
    <source>
        <dbReference type="ARBA" id="ARBA00016152"/>
    </source>
</evidence>
<dbReference type="GO" id="GO:0031979">
    <property type="term" value="C:plasma membrane-derived thylakoid lumen"/>
    <property type="evidence" value="ECO:0007669"/>
    <property type="project" value="UniProtKB-SubCell"/>
</dbReference>
<name>A0A8J7JRI4_9CYAN</name>
<comment type="function">
    <text evidence="1 12">Functions as an electron carrier between membrane-bound cytochrome b6-f and photosystem I in oxygenic photosynthesis.</text>
</comment>
<comment type="caution">
    <text evidence="14">The sequence shown here is derived from an EMBL/GenBank/DDBJ whole genome shotgun (WGS) entry which is preliminary data.</text>
</comment>
<evidence type="ECO:0000256" key="7">
    <source>
        <dbReference type="ARBA" id="ARBA00022617"/>
    </source>
</evidence>
<comment type="subunit">
    <text evidence="12">Monomer.</text>
</comment>
<dbReference type="Pfam" id="PF13442">
    <property type="entry name" value="Cytochrome_CBB3"/>
    <property type="match status" value="1"/>
</dbReference>
<evidence type="ECO:0000256" key="8">
    <source>
        <dbReference type="ARBA" id="ARBA00022723"/>
    </source>
</evidence>
<keyword evidence="9 12" id="KW-0249">Electron transport</keyword>
<feature type="binding site" description="axial binding residue" evidence="12">
    <location>
        <position position="20"/>
    </location>
    <ligand>
        <name>heme c</name>
        <dbReference type="ChEBI" id="CHEBI:61717"/>
    </ligand>
    <ligandPart>
        <name>Fe</name>
        <dbReference type="ChEBI" id="CHEBI:18248"/>
    </ligandPart>
</feature>
<keyword evidence="12" id="KW-0732">Signal</keyword>
<gene>
    <name evidence="12" type="primary">petJ</name>
    <name evidence="14" type="ORF">IQ247_01295</name>
</gene>
<dbReference type="InterPro" id="IPR023655">
    <property type="entry name" value="Cyt_C6"/>
</dbReference>
<dbReference type="InterPro" id="IPR009056">
    <property type="entry name" value="Cyt_c-like_dom"/>
</dbReference>
<dbReference type="PANTHER" id="PTHR34688">
    <property type="entry name" value="CYTOCHROME C6, CHLOROPLASTIC"/>
    <property type="match status" value="1"/>
</dbReference>
<evidence type="ECO:0000313" key="15">
    <source>
        <dbReference type="Proteomes" id="UP000620559"/>
    </source>
</evidence>
<dbReference type="SUPFAM" id="SSF46626">
    <property type="entry name" value="Cytochrome c"/>
    <property type="match status" value="1"/>
</dbReference>
<comment type="similarity">
    <text evidence="3 12">Belongs to the cytochrome c family. PetJ subfamily.</text>
</comment>